<dbReference type="Proteomes" id="UP000224877">
    <property type="component" value="Segment"/>
</dbReference>
<organism evidence="1 2">
    <name type="scientific">Tenacibaculum phage pT24</name>
    <dbReference type="NCBI Taxonomy" id="1880590"/>
    <lineage>
        <taxon>Viruses</taxon>
        <taxon>Duplodnaviria</taxon>
        <taxon>Heunggongvirae</taxon>
        <taxon>Uroviricota</taxon>
        <taxon>Caudoviricetes</taxon>
        <taxon>Kungbxnavirus</taxon>
        <taxon>Kungbxnavirus pT24</taxon>
    </lineage>
</organism>
<gene>
    <name evidence="1" type="ORF">BPT24_028</name>
</gene>
<reference evidence="1 2" key="1">
    <citation type="submission" date="2016-07" db="EMBL/GenBank/DDBJ databases">
        <title>Characterization of three bacteriophages infecting bacteria isolated from shrimp culture pond water.</title>
        <authorList>
            <person name="Khoa H.V."/>
        </authorList>
    </citation>
    <scope>NUCLEOTIDE SEQUENCE [LARGE SCALE GENOMIC DNA]</scope>
</reference>
<protein>
    <submittedName>
        <fullName evidence="1">Uncharacterized protein</fullName>
    </submittedName>
</protein>
<accession>A0A1B4XWG1</accession>
<dbReference type="EMBL" id="LC168164">
    <property type="protein sequence ID" value="BAV39150.1"/>
    <property type="molecule type" value="Genomic_DNA"/>
</dbReference>
<keyword evidence="2" id="KW-1185">Reference proteome</keyword>
<name>A0A1B4XWG1_9CAUD</name>
<evidence type="ECO:0000313" key="2">
    <source>
        <dbReference type="Proteomes" id="UP000224877"/>
    </source>
</evidence>
<proteinExistence type="predicted"/>
<sequence>MSKILTEMGRNLLIYNQKGATSNKLGKIFELNEEYKILRHCMTNVTSGDKTIVIEISGIFKKVYVKNIKGFEFDVIGLIDEFKLFLSENYSNYLKSLYDMKNIIDIESKITEMQIELRNIKMEYTNNSKLKVGDKVKVCYSQFMGVGKDPNREEILFIKSIHYPSGDMYKGQNEANCFKYTFNKVKNNGEPYARDYKIYGRIKSITKI</sequence>
<evidence type="ECO:0000313" key="1">
    <source>
        <dbReference type="EMBL" id="BAV39150.1"/>
    </source>
</evidence>